<dbReference type="InterPro" id="IPR051016">
    <property type="entry name" value="Diverse_Substrate_AcTransf"/>
</dbReference>
<keyword evidence="2" id="KW-0012">Acyltransferase</keyword>
<dbReference type="PANTHER" id="PTHR10545">
    <property type="entry name" value="DIAMINE N-ACETYLTRANSFERASE"/>
    <property type="match status" value="1"/>
</dbReference>
<dbReference type="InterPro" id="IPR016181">
    <property type="entry name" value="Acyl_CoA_acyltransferase"/>
</dbReference>
<gene>
    <name evidence="4" type="ORF">GCM10009117_20870</name>
</gene>
<evidence type="ECO:0000256" key="2">
    <source>
        <dbReference type="ARBA" id="ARBA00023315"/>
    </source>
</evidence>
<dbReference type="Pfam" id="PF00583">
    <property type="entry name" value="Acetyltransf_1"/>
    <property type="match status" value="1"/>
</dbReference>
<dbReference type="RefSeq" id="WP_343767180.1">
    <property type="nucleotide sequence ID" value="NZ_BAAAFG010000015.1"/>
</dbReference>
<dbReference type="SUPFAM" id="SSF55729">
    <property type="entry name" value="Acyl-CoA N-acyltransferases (Nat)"/>
    <property type="match status" value="1"/>
</dbReference>
<dbReference type="PIRSF" id="PIRSF037663">
    <property type="entry name" value="Acetyltransf_GNAT_prd"/>
    <property type="match status" value="1"/>
</dbReference>
<comment type="caution">
    <text evidence="4">The sequence shown here is derived from an EMBL/GenBank/DDBJ whole genome shotgun (WGS) entry which is preliminary data.</text>
</comment>
<dbReference type="InterPro" id="IPR000182">
    <property type="entry name" value="GNAT_dom"/>
</dbReference>
<name>A0ABP3XWW4_9FLAO</name>
<dbReference type="Proteomes" id="UP001500507">
    <property type="component" value="Unassembled WGS sequence"/>
</dbReference>
<sequence length="159" mass="18337">MDFIIRKATVNDVPAVLELIQQLADFEKEPGAVEVTLKELEQAGFGDSPQFTCFVAEVNNSIHGMALVYFRFSTWKGKTVHLEDLIVHKDWRRKGLGVALYKRVLEYAKNEGVRRVEWVVLDWNTPAINFYKKSGANVLKDWYTVQMSEQQISYYLSSN</sequence>
<dbReference type="InterPro" id="IPR017255">
    <property type="entry name" value="AcTrfase_GNAT_prd"/>
</dbReference>
<dbReference type="EMBL" id="BAAAFG010000015">
    <property type="protein sequence ID" value="GAA0872940.1"/>
    <property type="molecule type" value="Genomic_DNA"/>
</dbReference>
<protein>
    <submittedName>
        <fullName evidence="4">GNAT family N-acetyltransferase</fullName>
    </submittedName>
</protein>
<evidence type="ECO:0000313" key="5">
    <source>
        <dbReference type="Proteomes" id="UP001500507"/>
    </source>
</evidence>
<dbReference type="PROSITE" id="PS51186">
    <property type="entry name" value="GNAT"/>
    <property type="match status" value="1"/>
</dbReference>
<dbReference type="Gene3D" id="3.40.630.30">
    <property type="match status" value="1"/>
</dbReference>
<reference evidence="5" key="1">
    <citation type="journal article" date="2019" name="Int. J. Syst. Evol. Microbiol.">
        <title>The Global Catalogue of Microorganisms (GCM) 10K type strain sequencing project: providing services to taxonomists for standard genome sequencing and annotation.</title>
        <authorList>
            <consortium name="The Broad Institute Genomics Platform"/>
            <consortium name="The Broad Institute Genome Sequencing Center for Infectious Disease"/>
            <person name="Wu L."/>
            <person name="Ma J."/>
        </authorList>
    </citation>
    <scope>NUCLEOTIDE SEQUENCE [LARGE SCALE GENOMIC DNA]</scope>
    <source>
        <strain evidence="5">JCM 16082</strain>
    </source>
</reference>
<evidence type="ECO:0000313" key="4">
    <source>
        <dbReference type="EMBL" id="GAA0872940.1"/>
    </source>
</evidence>
<organism evidence="4 5">
    <name type="scientific">Gangjinia marincola</name>
    <dbReference type="NCBI Taxonomy" id="578463"/>
    <lineage>
        <taxon>Bacteria</taxon>
        <taxon>Pseudomonadati</taxon>
        <taxon>Bacteroidota</taxon>
        <taxon>Flavobacteriia</taxon>
        <taxon>Flavobacteriales</taxon>
        <taxon>Flavobacteriaceae</taxon>
        <taxon>Gangjinia</taxon>
    </lineage>
</organism>
<dbReference type="PANTHER" id="PTHR10545:SF29">
    <property type="entry name" value="GH14572P-RELATED"/>
    <property type="match status" value="1"/>
</dbReference>
<dbReference type="CDD" id="cd04301">
    <property type="entry name" value="NAT_SF"/>
    <property type="match status" value="1"/>
</dbReference>
<keyword evidence="1" id="KW-0808">Transferase</keyword>
<accession>A0ABP3XWW4</accession>
<proteinExistence type="predicted"/>
<evidence type="ECO:0000256" key="1">
    <source>
        <dbReference type="ARBA" id="ARBA00022679"/>
    </source>
</evidence>
<evidence type="ECO:0000259" key="3">
    <source>
        <dbReference type="PROSITE" id="PS51186"/>
    </source>
</evidence>
<feature type="domain" description="N-acetyltransferase" evidence="3">
    <location>
        <begin position="3"/>
        <end position="159"/>
    </location>
</feature>
<keyword evidence="5" id="KW-1185">Reference proteome</keyword>